<dbReference type="Proteomes" id="UP000801492">
    <property type="component" value="Unassembled WGS sequence"/>
</dbReference>
<dbReference type="AlphaFoldDB" id="A0A8K0GEE5"/>
<evidence type="ECO:0000313" key="2">
    <source>
        <dbReference type="EMBL" id="KAF2896609.1"/>
    </source>
</evidence>
<protein>
    <submittedName>
        <fullName evidence="2">Uncharacterized protein</fullName>
    </submittedName>
</protein>
<sequence>MELQINESLTEELQEYHDNATKNRPTRLGGVATNHLAFLRERVERQRSVVIPPNHNNAKTGSLEGLNYELRNDVENTRNSVERLDSQVISLHQDVAALSAEVRNAIQALQEMTTPSSEGSRHYPAHSNPNITRLPHCGSSSGILARSSSHPPEMFCWEDPIATRGPPPPCLTSVIDETTQTEVDELLYQFVTQNPRKVLSMLGLDPDRITSAFYKTNIKKSHTFPGNSDGKCIFIDSSRDMYKADNINKDAMVNMLESEQDSTKKVCPFFWDPPSVYSNDENDVCEAINNFPQTNSLKFRKYNTIDSS</sequence>
<dbReference type="EMBL" id="VTPC01004908">
    <property type="protein sequence ID" value="KAF2896609.1"/>
    <property type="molecule type" value="Genomic_DNA"/>
</dbReference>
<accession>A0A8K0GEE5</accession>
<keyword evidence="3" id="KW-1185">Reference proteome</keyword>
<organism evidence="2 3">
    <name type="scientific">Ignelater luminosus</name>
    <name type="common">Cucubano</name>
    <name type="synonym">Pyrophorus luminosus</name>
    <dbReference type="NCBI Taxonomy" id="2038154"/>
    <lineage>
        <taxon>Eukaryota</taxon>
        <taxon>Metazoa</taxon>
        <taxon>Ecdysozoa</taxon>
        <taxon>Arthropoda</taxon>
        <taxon>Hexapoda</taxon>
        <taxon>Insecta</taxon>
        <taxon>Pterygota</taxon>
        <taxon>Neoptera</taxon>
        <taxon>Endopterygota</taxon>
        <taxon>Coleoptera</taxon>
        <taxon>Polyphaga</taxon>
        <taxon>Elateriformia</taxon>
        <taxon>Elateroidea</taxon>
        <taxon>Elateridae</taxon>
        <taxon>Agrypninae</taxon>
        <taxon>Pyrophorini</taxon>
        <taxon>Ignelater</taxon>
    </lineage>
</organism>
<evidence type="ECO:0000313" key="3">
    <source>
        <dbReference type="Proteomes" id="UP000801492"/>
    </source>
</evidence>
<proteinExistence type="predicted"/>
<reference evidence="2" key="1">
    <citation type="submission" date="2019-08" db="EMBL/GenBank/DDBJ databases">
        <title>The genome of the North American firefly Photinus pyralis.</title>
        <authorList>
            <consortium name="Photinus pyralis genome working group"/>
            <person name="Fallon T.R."/>
            <person name="Sander Lower S.E."/>
            <person name="Weng J.-K."/>
        </authorList>
    </citation>
    <scope>NUCLEOTIDE SEQUENCE</scope>
    <source>
        <strain evidence="2">TRF0915ILg1</strain>
        <tissue evidence="2">Whole body</tissue>
    </source>
</reference>
<evidence type="ECO:0000256" key="1">
    <source>
        <dbReference type="SAM" id="MobiDB-lite"/>
    </source>
</evidence>
<feature type="region of interest" description="Disordered" evidence="1">
    <location>
        <begin position="113"/>
        <end position="146"/>
    </location>
</feature>
<gene>
    <name evidence="2" type="ORF">ILUMI_09565</name>
</gene>
<name>A0A8K0GEE5_IGNLU</name>
<comment type="caution">
    <text evidence="2">The sequence shown here is derived from an EMBL/GenBank/DDBJ whole genome shotgun (WGS) entry which is preliminary data.</text>
</comment>
<dbReference type="OrthoDB" id="447251at2759"/>